<gene>
    <name evidence="6" type="ORF">PRZ03_03695</name>
</gene>
<keyword evidence="4" id="KW-0067">ATP-binding</keyword>
<keyword evidence="7" id="KW-1185">Reference proteome</keyword>
<feature type="domain" description="AMP-dependent synthetase/ligase" evidence="5">
    <location>
        <begin position="35"/>
        <end position="417"/>
    </location>
</feature>
<evidence type="ECO:0000313" key="6">
    <source>
        <dbReference type="EMBL" id="MDC8770664.1"/>
    </source>
</evidence>
<keyword evidence="2" id="KW-0436">Ligase</keyword>
<dbReference type="InterPro" id="IPR042099">
    <property type="entry name" value="ANL_N_sf"/>
</dbReference>
<protein>
    <submittedName>
        <fullName evidence="6">AMP-binding protein</fullName>
    </submittedName>
</protein>
<keyword evidence="3" id="KW-0547">Nucleotide-binding</keyword>
<dbReference type="PANTHER" id="PTHR43605">
    <property type="entry name" value="ACYL-COENZYME A SYNTHETASE"/>
    <property type="match status" value="1"/>
</dbReference>
<reference evidence="6 7" key="1">
    <citation type="submission" date="2022-10" db="EMBL/GenBank/DDBJ databases">
        <title>Paucibacter sp. hw1 Genome sequencing.</title>
        <authorList>
            <person name="Park S."/>
        </authorList>
    </citation>
    <scope>NUCLEOTIDE SEQUENCE [LARGE SCALE GENOMIC DNA]</scope>
    <source>
        <strain evidence="7">hw1</strain>
    </source>
</reference>
<dbReference type="RefSeq" id="WP_273599084.1">
    <property type="nucleotide sequence ID" value="NZ_JAQQXT010000002.1"/>
</dbReference>
<comment type="similarity">
    <text evidence="1">Belongs to the ATP-dependent AMP-binding enzyme family.</text>
</comment>
<dbReference type="Pfam" id="PF00501">
    <property type="entry name" value="AMP-binding"/>
    <property type="match status" value="1"/>
</dbReference>
<dbReference type="InterPro" id="IPR051087">
    <property type="entry name" value="Mitochondrial_ACSM"/>
</dbReference>
<proteinExistence type="inferred from homology"/>
<dbReference type="Gene3D" id="3.40.50.12780">
    <property type="entry name" value="N-terminal domain of ligase-like"/>
    <property type="match status" value="1"/>
</dbReference>
<dbReference type="PANTHER" id="PTHR43605:SF10">
    <property type="entry name" value="ACYL-COA SYNTHETASE MEDIUM CHAIN FAMILY MEMBER 3"/>
    <property type="match status" value="1"/>
</dbReference>
<evidence type="ECO:0000256" key="3">
    <source>
        <dbReference type="ARBA" id="ARBA00022741"/>
    </source>
</evidence>
<evidence type="ECO:0000256" key="2">
    <source>
        <dbReference type="ARBA" id="ARBA00022598"/>
    </source>
</evidence>
<comment type="caution">
    <text evidence="6">The sequence shown here is derived from an EMBL/GenBank/DDBJ whole genome shotgun (WGS) entry which is preliminary data.</text>
</comment>
<dbReference type="Proteomes" id="UP001221189">
    <property type="component" value="Unassembled WGS sequence"/>
</dbReference>
<dbReference type="InterPro" id="IPR000873">
    <property type="entry name" value="AMP-dep_synth/lig_dom"/>
</dbReference>
<dbReference type="SUPFAM" id="SSF56801">
    <property type="entry name" value="Acetyl-CoA synthetase-like"/>
    <property type="match status" value="1"/>
</dbReference>
<evidence type="ECO:0000256" key="1">
    <source>
        <dbReference type="ARBA" id="ARBA00006432"/>
    </source>
</evidence>
<sequence length="510" mass="54389">MKKLLGAAADAYAALYAGFSWAVPEYFSLAEACCARWVRSTPDALAIIFEGDGGCRAQYSFGQLQRAANRLSNALQRRGVQRGHRVAILLPQRFETVVAHIAINQLGAVALPLSHMLGAPALGFRLRDSGAVLAIADESGMPLLQALQPSCPALRELIAVGGQPQGEREACWMHALQAEPARFAAVQTRADEPALLIYSSGTIDASGAAKGVLIPQRALIGNLSGFVTSQNWFGFDPADAGKKSDALFWSPADWASAGGLMNALLPTLYFGRPIVAHQGRFAPGKAFELMQRHGVTHTVLAPADLEAMRKALPQPAKRYALKLQAIVSASEWGEAPDPVCALGEEVFAYCQSQLGVAVNEVFGPAEMNHVLGNCSRLWPARPGSMGRALPGHRVAVIDEAGQICASGVSGEVAVHRCDMRGAPDPAFFLGYWGDQLATQAQFAVDPADSWCRTGVRARLDADGYFFYAGRCGDRSKSSERAVQGQALHCLTSGGKQQRLVPRLKSQALAA</sequence>
<name>A0ABT5K9N3_9BURK</name>
<evidence type="ECO:0000313" key="7">
    <source>
        <dbReference type="Proteomes" id="UP001221189"/>
    </source>
</evidence>
<evidence type="ECO:0000259" key="5">
    <source>
        <dbReference type="Pfam" id="PF00501"/>
    </source>
</evidence>
<organism evidence="6 7">
    <name type="scientific">Roseateles albus</name>
    <dbReference type="NCBI Taxonomy" id="2987525"/>
    <lineage>
        <taxon>Bacteria</taxon>
        <taxon>Pseudomonadati</taxon>
        <taxon>Pseudomonadota</taxon>
        <taxon>Betaproteobacteria</taxon>
        <taxon>Burkholderiales</taxon>
        <taxon>Sphaerotilaceae</taxon>
        <taxon>Roseateles</taxon>
    </lineage>
</organism>
<evidence type="ECO:0000256" key="4">
    <source>
        <dbReference type="ARBA" id="ARBA00022840"/>
    </source>
</evidence>
<accession>A0ABT5K9N3</accession>
<dbReference type="EMBL" id="JAQQXT010000002">
    <property type="protein sequence ID" value="MDC8770664.1"/>
    <property type="molecule type" value="Genomic_DNA"/>
</dbReference>